<dbReference type="Proteomes" id="UP001153636">
    <property type="component" value="Chromosome 16"/>
</dbReference>
<feature type="compositionally biased region" description="Low complexity" evidence="6">
    <location>
        <begin position="444"/>
        <end position="460"/>
    </location>
</feature>
<feature type="domain" description="HAT C-terminal dimerisation" evidence="7">
    <location>
        <begin position="503"/>
        <end position="578"/>
    </location>
</feature>
<dbReference type="InterPro" id="IPR052035">
    <property type="entry name" value="ZnF_BED_domain_contain"/>
</dbReference>
<evidence type="ECO:0000259" key="7">
    <source>
        <dbReference type="Pfam" id="PF05699"/>
    </source>
</evidence>
<protein>
    <recommendedName>
        <fullName evidence="7">HAT C-terminal dimerisation domain-containing protein</fullName>
    </recommendedName>
</protein>
<comment type="subcellular location">
    <subcellularLocation>
        <location evidence="1">Nucleus</location>
    </subcellularLocation>
</comment>
<accession>A0A9P0CPN1</accession>
<name>A0A9P0CPN1_9CUCU</name>
<dbReference type="GO" id="GO:0005634">
    <property type="term" value="C:nucleus"/>
    <property type="evidence" value="ECO:0007669"/>
    <property type="project" value="UniProtKB-SubCell"/>
</dbReference>
<dbReference type="EMBL" id="OV651828">
    <property type="protein sequence ID" value="CAH1104318.1"/>
    <property type="molecule type" value="Genomic_DNA"/>
</dbReference>
<gene>
    <name evidence="8" type="ORF">PSYICH_LOCUS5023</name>
</gene>
<dbReference type="Gene3D" id="1.10.10.1070">
    <property type="entry name" value="Zinc finger, BED domain-containing"/>
    <property type="match status" value="1"/>
</dbReference>
<evidence type="ECO:0000256" key="5">
    <source>
        <dbReference type="ARBA" id="ARBA00023242"/>
    </source>
</evidence>
<dbReference type="InterPro" id="IPR008906">
    <property type="entry name" value="HATC_C_dom"/>
</dbReference>
<dbReference type="PANTHER" id="PTHR46481:SF10">
    <property type="entry name" value="ZINC FINGER BED DOMAIN-CONTAINING PROTEIN 39"/>
    <property type="match status" value="1"/>
</dbReference>
<dbReference type="GO" id="GO:0008270">
    <property type="term" value="F:zinc ion binding"/>
    <property type="evidence" value="ECO:0007669"/>
    <property type="project" value="UniProtKB-KW"/>
</dbReference>
<dbReference type="AlphaFoldDB" id="A0A9P0CPN1"/>
<reference evidence="8" key="1">
    <citation type="submission" date="2022-01" db="EMBL/GenBank/DDBJ databases">
        <authorList>
            <person name="King R."/>
        </authorList>
    </citation>
    <scope>NUCLEOTIDE SEQUENCE</scope>
</reference>
<evidence type="ECO:0000256" key="2">
    <source>
        <dbReference type="ARBA" id="ARBA00022723"/>
    </source>
</evidence>
<dbReference type="GO" id="GO:0046983">
    <property type="term" value="F:protein dimerization activity"/>
    <property type="evidence" value="ECO:0007669"/>
    <property type="project" value="InterPro"/>
</dbReference>
<keyword evidence="5" id="KW-0539">Nucleus</keyword>
<keyword evidence="3" id="KW-0863">Zinc-finger</keyword>
<evidence type="ECO:0000256" key="1">
    <source>
        <dbReference type="ARBA" id="ARBA00004123"/>
    </source>
</evidence>
<sequence>MDHLNRVHGIKRCELGNKRDKIRSSKLPGQNSSESDTSPDLKKIKQHTLKKFMEIKNYYNPGDLRQRELDQCLVKMICMDMQPFNIVNDPGFKMFCNKIDPRYKLPACTTLKRNMVPELYDSLKLKLQKIIDEVSYVALTTDAWTCTFTTESYLTLTCHFINSDLQSCILETKKIEGSHTAANLANIIEEILQEWKLCDKVICIITDNAANMTAMCNILKKPHIGCFAHTINLVVQDVLEKTECIKELLKTVKNIVAFFKKSSKATDLLKNEQENRNSSKLKLLQDISTRWNSTYYMLKRVIDVGDSLTMAQLHSQEAPEILAREEKEIIVEVIKILAPFEVATQQISGSYVTISLIILIITGIYHTLNDIRQELKTFVGIELHSQILISVNKRLSAYENKLIPKISTIIDPRFKKNGFRSSENSLSAQVDLQKLAQTNISPLESESTTRESSTNNEHSTLASNLAEPEIKKQKVDLFKFLNKKRELNKKIITPSSKAVIAVRQYMEEETIDFKENPLTYWLETNNTILKELALKYLSVPATSVPSERLFSKSGQLLSTRRSRLKPKNVDMVLFINANHVFLNKN</sequence>
<feature type="compositionally biased region" description="Polar residues" evidence="6">
    <location>
        <begin position="27"/>
        <end position="38"/>
    </location>
</feature>
<dbReference type="SUPFAM" id="SSF53098">
    <property type="entry name" value="Ribonuclease H-like"/>
    <property type="match status" value="1"/>
</dbReference>
<feature type="region of interest" description="Disordered" evidence="6">
    <location>
        <begin position="20"/>
        <end position="41"/>
    </location>
</feature>
<keyword evidence="4" id="KW-0862">Zinc</keyword>
<evidence type="ECO:0000256" key="6">
    <source>
        <dbReference type="SAM" id="MobiDB-lite"/>
    </source>
</evidence>
<dbReference type="InterPro" id="IPR012337">
    <property type="entry name" value="RNaseH-like_sf"/>
</dbReference>
<dbReference type="SUPFAM" id="SSF140996">
    <property type="entry name" value="Hermes dimerisation domain"/>
    <property type="match status" value="1"/>
</dbReference>
<keyword evidence="2" id="KW-0479">Metal-binding</keyword>
<evidence type="ECO:0000256" key="4">
    <source>
        <dbReference type="ARBA" id="ARBA00022833"/>
    </source>
</evidence>
<organism evidence="8 9">
    <name type="scientific">Psylliodes chrysocephalus</name>
    <dbReference type="NCBI Taxonomy" id="3402493"/>
    <lineage>
        <taxon>Eukaryota</taxon>
        <taxon>Metazoa</taxon>
        <taxon>Ecdysozoa</taxon>
        <taxon>Arthropoda</taxon>
        <taxon>Hexapoda</taxon>
        <taxon>Insecta</taxon>
        <taxon>Pterygota</taxon>
        <taxon>Neoptera</taxon>
        <taxon>Endopterygota</taxon>
        <taxon>Coleoptera</taxon>
        <taxon>Polyphaga</taxon>
        <taxon>Cucujiformia</taxon>
        <taxon>Chrysomeloidea</taxon>
        <taxon>Chrysomelidae</taxon>
        <taxon>Galerucinae</taxon>
        <taxon>Alticini</taxon>
        <taxon>Psylliodes</taxon>
    </lineage>
</organism>
<evidence type="ECO:0000256" key="3">
    <source>
        <dbReference type="ARBA" id="ARBA00022771"/>
    </source>
</evidence>
<dbReference type="PANTHER" id="PTHR46481">
    <property type="entry name" value="ZINC FINGER BED DOMAIN-CONTAINING PROTEIN 4"/>
    <property type="match status" value="1"/>
</dbReference>
<evidence type="ECO:0000313" key="9">
    <source>
        <dbReference type="Proteomes" id="UP001153636"/>
    </source>
</evidence>
<proteinExistence type="predicted"/>
<dbReference type="Pfam" id="PF05699">
    <property type="entry name" value="Dimer_Tnp_hAT"/>
    <property type="match status" value="1"/>
</dbReference>
<feature type="region of interest" description="Disordered" evidence="6">
    <location>
        <begin position="441"/>
        <end position="461"/>
    </location>
</feature>
<dbReference type="OrthoDB" id="1607513at2759"/>
<evidence type="ECO:0000313" key="8">
    <source>
        <dbReference type="EMBL" id="CAH1104318.1"/>
    </source>
</evidence>
<keyword evidence="9" id="KW-1185">Reference proteome</keyword>